<keyword evidence="1" id="KW-1185">Reference proteome</keyword>
<dbReference type="WBParaSite" id="GPLIN_000237000">
    <property type="protein sequence ID" value="GPLIN_000237000"/>
    <property type="gene ID" value="GPLIN_000237000"/>
</dbReference>
<organism evidence="1 2">
    <name type="scientific">Globodera pallida</name>
    <name type="common">Potato cyst nematode worm</name>
    <name type="synonym">Heterodera pallida</name>
    <dbReference type="NCBI Taxonomy" id="36090"/>
    <lineage>
        <taxon>Eukaryota</taxon>
        <taxon>Metazoa</taxon>
        <taxon>Ecdysozoa</taxon>
        <taxon>Nematoda</taxon>
        <taxon>Chromadorea</taxon>
        <taxon>Rhabditida</taxon>
        <taxon>Tylenchina</taxon>
        <taxon>Tylenchomorpha</taxon>
        <taxon>Tylenchoidea</taxon>
        <taxon>Heteroderidae</taxon>
        <taxon>Heteroderinae</taxon>
        <taxon>Globodera</taxon>
    </lineage>
</organism>
<reference evidence="2" key="2">
    <citation type="submission" date="2016-06" db="UniProtKB">
        <authorList>
            <consortium name="WormBaseParasite"/>
        </authorList>
    </citation>
    <scope>IDENTIFICATION</scope>
</reference>
<proteinExistence type="predicted"/>
<dbReference type="Proteomes" id="UP000050741">
    <property type="component" value="Unassembled WGS sequence"/>
</dbReference>
<name>A0A183BP34_GLOPA</name>
<accession>A0A183BP34</accession>
<reference evidence="1" key="1">
    <citation type="submission" date="2014-05" db="EMBL/GenBank/DDBJ databases">
        <title>The genome and life-stage specific transcriptomes of Globodera pallida elucidate key aspects of plant parasitism by a cyst nematode.</title>
        <authorList>
            <person name="Cotton J.A."/>
            <person name="Lilley C.J."/>
            <person name="Jones L.M."/>
            <person name="Kikuchi T."/>
            <person name="Reid A.J."/>
            <person name="Thorpe P."/>
            <person name="Tsai I.J."/>
            <person name="Beasley H."/>
            <person name="Blok V."/>
            <person name="Cock P.J.A."/>
            <person name="Van den Akker S.E."/>
            <person name="Holroyd N."/>
            <person name="Hunt M."/>
            <person name="Mantelin S."/>
            <person name="Naghra H."/>
            <person name="Pain A."/>
            <person name="Palomares-Rius J.E."/>
            <person name="Zarowiecki M."/>
            <person name="Berriman M."/>
            <person name="Jones J.T."/>
            <person name="Urwin P.E."/>
        </authorList>
    </citation>
    <scope>NUCLEOTIDE SEQUENCE [LARGE SCALE GENOMIC DNA]</scope>
    <source>
        <strain evidence="1">Lindley</strain>
    </source>
</reference>
<evidence type="ECO:0000313" key="2">
    <source>
        <dbReference type="WBParaSite" id="GPLIN_000237000"/>
    </source>
</evidence>
<sequence>MFIRVVAGGGASDLSFSQLISHLGCYAHAAPQLRRQCGAAQCGPYRELELSLIGVSQRCRTLLCDLECTRTRLAQQSACRERGRPALQYLLTYSQIQVLAWLRDLLGDASARPGGIFWRAMPRSCLRLICGQNSSAHNCTLPTI</sequence>
<protein>
    <submittedName>
        <fullName evidence="2">DUF3475 domain-containing protein</fullName>
    </submittedName>
</protein>
<evidence type="ECO:0000313" key="1">
    <source>
        <dbReference type="Proteomes" id="UP000050741"/>
    </source>
</evidence>
<dbReference type="AlphaFoldDB" id="A0A183BP34"/>